<keyword evidence="3" id="KW-1185">Reference proteome</keyword>
<proteinExistence type="predicted"/>
<feature type="region of interest" description="Disordered" evidence="1">
    <location>
        <begin position="142"/>
        <end position="167"/>
    </location>
</feature>
<name>A0A1I8BCY6_MELHA</name>
<evidence type="ECO:0000256" key="2">
    <source>
        <dbReference type="SAM" id="Phobius"/>
    </source>
</evidence>
<sequence>MNEKYDGWLADLADGYKRVEIKAADFTIRLKSENIKALLFIQINTTRLTESQVLSTNSNIVQIHEKSPVSVLPTPVEFIDESEKSNNGQKDKNNNLFEFNSTLIFACVLAPLLLGFSLSFFNYLFRSVFFKSSNKTENDYELGGGAPSITSSTLSQGTTHSSISSRP</sequence>
<reference evidence="4" key="1">
    <citation type="submission" date="2016-11" db="UniProtKB">
        <authorList>
            <consortium name="WormBaseParasite"/>
        </authorList>
    </citation>
    <scope>IDENTIFICATION</scope>
</reference>
<evidence type="ECO:0000313" key="4">
    <source>
        <dbReference type="WBParaSite" id="MhA1_Contig196.frz3.gene27"/>
    </source>
</evidence>
<evidence type="ECO:0000313" key="3">
    <source>
        <dbReference type="Proteomes" id="UP000095281"/>
    </source>
</evidence>
<feature type="transmembrane region" description="Helical" evidence="2">
    <location>
        <begin position="103"/>
        <end position="125"/>
    </location>
</feature>
<dbReference type="WBParaSite" id="MhA1_Contig196.frz3.gene27">
    <property type="protein sequence ID" value="MhA1_Contig196.frz3.gene27"/>
    <property type="gene ID" value="MhA1_Contig196.frz3.gene27"/>
</dbReference>
<feature type="compositionally biased region" description="Polar residues" evidence="1">
    <location>
        <begin position="148"/>
        <end position="167"/>
    </location>
</feature>
<organism evidence="3 4">
    <name type="scientific">Meloidogyne hapla</name>
    <name type="common">Root-knot nematode worm</name>
    <dbReference type="NCBI Taxonomy" id="6305"/>
    <lineage>
        <taxon>Eukaryota</taxon>
        <taxon>Metazoa</taxon>
        <taxon>Ecdysozoa</taxon>
        <taxon>Nematoda</taxon>
        <taxon>Chromadorea</taxon>
        <taxon>Rhabditida</taxon>
        <taxon>Tylenchina</taxon>
        <taxon>Tylenchomorpha</taxon>
        <taxon>Tylenchoidea</taxon>
        <taxon>Meloidogynidae</taxon>
        <taxon>Meloidogyninae</taxon>
        <taxon>Meloidogyne</taxon>
    </lineage>
</organism>
<dbReference type="Proteomes" id="UP000095281">
    <property type="component" value="Unplaced"/>
</dbReference>
<keyword evidence="2" id="KW-0812">Transmembrane</keyword>
<protein>
    <submittedName>
        <fullName evidence="4">Uncharacterized protein</fullName>
    </submittedName>
</protein>
<dbReference type="AlphaFoldDB" id="A0A1I8BCY6"/>
<keyword evidence="2" id="KW-0472">Membrane</keyword>
<keyword evidence="2" id="KW-1133">Transmembrane helix</keyword>
<accession>A0A1I8BCY6</accession>
<evidence type="ECO:0000256" key="1">
    <source>
        <dbReference type="SAM" id="MobiDB-lite"/>
    </source>
</evidence>